<protein>
    <submittedName>
        <fullName evidence="7">Surface protein</fullName>
    </submittedName>
</protein>
<proteinExistence type="predicted"/>
<evidence type="ECO:0000256" key="3">
    <source>
        <dbReference type="ARBA" id="ARBA00022692"/>
    </source>
</evidence>
<dbReference type="EMBL" id="BGZO01000061">
    <property type="protein sequence ID" value="GBR76896.1"/>
    <property type="molecule type" value="Genomic_DNA"/>
</dbReference>
<dbReference type="PANTHER" id="PTHR12815">
    <property type="entry name" value="SORTING AND ASSEMBLY MACHINERY SAMM50 PROTEIN FAMILY MEMBER"/>
    <property type="match status" value="1"/>
</dbReference>
<dbReference type="InterPro" id="IPR034746">
    <property type="entry name" value="POTRA"/>
</dbReference>
<reference evidence="7 8" key="1">
    <citation type="journal article" date="2019" name="ISME J.">
        <title>Genome analyses of uncultured TG2/ZB3 bacteria in 'Margulisbacteria' specifically attached to ectosymbiotic spirochetes of protists in the termite gut.</title>
        <authorList>
            <person name="Utami Y.D."/>
            <person name="Kuwahara H."/>
            <person name="Igai K."/>
            <person name="Murakami T."/>
            <person name="Sugaya K."/>
            <person name="Morikawa T."/>
            <person name="Nagura Y."/>
            <person name="Yuki M."/>
            <person name="Deevong P."/>
            <person name="Inoue T."/>
            <person name="Kihara K."/>
            <person name="Lo N."/>
            <person name="Yamada A."/>
            <person name="Ohkuma M."/>
            <person name="Hongoh Y."/>
        </authorList>
    </citation>
    <scope>NUCLEOTIDE SEQUENCE [LARGE SCALE GENOMIC DNA]</scope>
    <source>
        <strain evidence="7">NkOx7-02</strain>
    </source>
</reference>
<name>A0A388TJ67_9BACT</name>
<feature type="compositionally biased region" description="Basic and acidic residues" evidence="5">
    <location>
        <begin position="328"/>
        <end position="342"/>
    </location>
</feature>
<organism evidence="7 8">
    <name type="scientific">Candidatus Termititenax persephonae</name>
    <dbReference type="NCBI Taxonomy" id="2218525"/>
    <lineage>
        <taxon>Bacteria</taxon>
        <taxon>Bacillati</taxon>
        <taxon>Candidatus Margulisiibacteriota</taxon>
        <taxon>Candidatus Termititenacia</taxon>
        <taxon>Candidatus Termititenacales</taxon>
        <taxon>Candidatus Termititenacaceae</taxon>
        <taxon>Candidatus Termititenax</taxon>
    </lineage>
</organism>
<gene>
    <name evidence="7" type="ORF">NO2_1372</name>
</gene>
<dbReference type="Gene3D" id="3.10.20.310">
    <property type="entry name" value="membrane protein fhac"/>
    <property type="match status" value="3"/>
</dbReference>
<evidence type="ECO:0000256" key="4">
    <source>
        <dbReference type="ARBA" id="ARBA00023136"/>
    </source>
</evidence>
<evidence type="ECO:0000256" key="2">
    <source>
        <dbReference type="ARBA" id="ARBA00022452"/>
    </source>
</evidence>
<feature type="region of interest" description="Disordered" evidence="5">
    <location>
        <begin position="323"/>
        <end position="342"/>
    </location>
</feature>
<dbReference type="Proteomes" id="UP000275925">
    <property type="component" value="Unassembled WGS sequence"/>
</dbReference>
<keyword evidence="4" id="KW-0472">Membrane</keyword>
<dbReference type="Pfam" id="PF07244">
    <property type="entry name" value="POTRA"/>
    <property type="match status" value="2"/>
</dbReference>
<sequence>MRKLLFLILLGGLLLAAELPNAPILRLAVSGNRVYSAEDIFERAGVRTRRGALLDYPVLQEDLTRLMALGGFRSVDAEIASFNRGLQVTFLVEENPIIKHVEFIGNRSLRTERIFNFWQNRPGEQLNYLTLGQDIESLNRLYRQEGYELSSVQKVELTAGPTLRAEISEPIINEIIISGNAYVKDALILRELSLYPGSVYNARELAADRVRVFRLGYFSSVSLPKVTPAEDPGQVDIYLTVQERKKYFKCRTRPYLAGAVYFHAAELRQSSRQRRANPNQYPVRTGVSDSRRLAQSQLQLTPLLSVVFGAGYGLGREQILDGTLRTPARHDPRDGGHLADTP</sequence>
<accession>A0A388TJ67</accession>
<comment type="subcellular location">
    <subcellularLocation>
        <location evidence="1">Membrane</location>
    </subcellularLocation>
</comment>
<evidence type="ECO:0000313" key="8">
    <source>
        <dbReference type="Proteomes" id="UP000275925"/>
    </source>
</evidence>
<comment type="caution">
    <text evidence="7">The sequence shown here is derived from an EMBL/GenBank/DDBJ whole genome shotgun (WGS) entry which is preliminary data.</text>
</comment>
<keyword evidence="3" id="KW-0812">Transmembrane</keyword>
<evidence type="ECO:0000256" key="5">
    <source>
        <dbReference type="SAM" id="MobiDB-lite"/>
    </source>
</evidence>
<dbReference type="InterPro" id="IPR039910">
    <property type="entry name" value="D15-like"/>
</dbReference>
<evidence type="ECO:0000256" key="1">
    <source>
        <dbReference type="ARBA" id="ARBA00004370"/>
    </source>
</evidence>
<dbReference type="AlphaFoldDB" id="A0A388TJ67"/>
<dbReference type="PANTHER" id="PTHR12815:SF18">
    <property type="entry name" value="SORTING AND ASSEMBLY MACHINERY COMPONENT 50 HOMOLOG"/>
    <property type="match status" value="1"/>
</dbReference>
<dbReference type="PROSITE" id="PS51779">
    <property type="entry name" value="POTRA"/>
    <property type="match status" value="1"/>
</dbReference>
<evidence type="ECO:0000259" key="6">
    <source>
        <dbReference type="PROSITE" id="PS51779"/>
    </source>
</evidence>
<feature type="domain" description="POTRA" evidence="6">
    <location>
        <begin position="170"/>
        <end position="244"/>
    </location>
</feature>
<dbReference type="InterPro" id="IPR010827">
    <property type="entry name" value="BamA/TamA_POTRA"/>
</dbReference>
<keyword evidence="8" id="KW-1185">Reference proteome</keyword>
<evidence type="ECO:0000313" key="7">
    <source>
        <dbReference type="EMBL" id="GBR76896.1"/>
    </source>
</evidence>
<keyword evidence="2" id="KW-1134">Transmembrane beta strand</keyword>
<dbReference type="GO" id="GO:0019867">
    <property type="term" value="C:outer membrane"/>
    <property type="evidence" value="ECO:0007669"/>
    <property type="project" value="InterPro"/>
</dbReference>